<dbReference type="Proteomes" id="UP000199345">
    <property type="component" value="Unassembled WGS sequence"/>
</dbReference>
<proteinExistence type="predicted"/>
<reference evidence="2" key="1">
    <citation type="submission" date="2016-10" db="EMBL/GenBank/DDBJ databases">
        <authorList>
            <person name="Varghese N."/>
            <person name="Submissions S."/>
        </authorList>
    </citation>
    <scope>NUCLEOTIDE SEQUENCE [LARGE SCALE GENOMIC DNA]</scope>
    <source>
        <strain evidence="2">Nm71</strain>
    </source>
</reference>
<dbReference type="EMBL" id="FOIA01000008">
    <property type="protein sequence ID" value="SES96659.1"/>
    <property type="molecule type" value="Genomic_DNA"/>
</dbReference>
<organism evidence="1 2">
    <name type="scientific">Nitrosomonas marina</name>
    <dbReference type="NCBI Taxonomy" id="917"/>
    <lineage>
        <taxon>Bacteria</taxon>
        <taxon>Pseudomonadati</taxon>
        <taxon>Pseudomonadota</taxon>
        <taxon>Betaproteobacteria</taxon>
        <taxon>Nitrosomonadales</taxon>
        <taxon>Nitrosomonadaceae</taxon>
        <taxon>Nitrosomonas</taxon>
    </lineage>
</organism>
<evidence type="ECO:0000313" key="1">
    <source>
        <dbReference type="EMBL" id="SES96659.1"/>
    </source>
</evidence>
<sequence length="57" mass="6684">MQQVIIINRLIHGNLIIAWLVFNKPEIILNVVRMCSKRLYAIRNVIFSLLIDTKHVV</sequence>
<dbReference type="AlphaFoldDB" id="A0A1I0AQJ7"/>
<gene>
    <name evidence="1" type="ORF">SAMN05216326_10829</name>
</gene>
<protein>
    <submittedName>
        <fullName evidence="1">Uncharacterized protein</fullName>
    </submittedName>
</protein>
<evidence type="ECO:0000313" key="2">
    <source>
        <dbReference type="Proteomes" id="UP000199345"/>
    </source>
</evidence>
<name>A0A1I0AQJ7_9PROT</name>
<accession>A0A1I0AQJ7</accession>
<keyword evidence="2" id="KW-1185">Reference proteome</keyword>